<name>A0ABW5PE41_9BACL</name>
<dbReference type="RefSeq" id="WP_377603518.1">
    <property type="nucleotide sequence ID" value="NZ_JBHUME010000008.1"/>
</dbReference>
<dbReference type="InterPro" id="IPR018755">
    <property type="entry name" value="Phage_Mu_Gp48"/>
</dbReference>
<accession>A0ABW5PE41</accession>
<protein>
    <submittedName>
        <fullName evidence="1">Phage tail protein</fullName>
    </submittedName>
</protein>
<gene>
    <name evidence="1" type="ORF">ACFSUF_13950</name>
</gene>
<evidence type="ECO:0000313" key="2">
    <source>
        <dbReference type="Proteomes" id="UP001597541"/>
    </source>
</evidence>
<comment type="caution">
    <text evidence="1">The sequence shown here is derived from an EMBL/GenBank/DDBJ whole genome shotgun (WGS) entry which is preliminary data.</text>
</comment>
<reference evidence="2" key="1">
    <citation type="journal article" date="2019" name="Int. J. Syst. Evol. Microbiol.">
        <title>The Global Catalogue of Microorganisms (GCM) 10K type strain sequencing project: providing services to taxonomists for standard genome sequencing and annotation.</title>
        <authorList>
            <consortium name="The Broad Institute Genomics Platform"/>
            <consortium name="The Broad Institute Genome Sequencing Center for Infectious Disease"/>
            <person name="Wu L."/>
            <person name="Ma J."/>
        </authorList>
    </citation>
    <scope>NUCLEOTIDE SEQUENCE [LARGE SCALE GENOMIC DNA]</scope>
    <source>
        <strain evidence="2">KCTC 3950</strain>
    </source>
</reference>
<keyword evidence="2" id="KW-1185">Reference proteome</keyword>
<proteinExistence type="predicted"/>
<dbReference type="Proteomes" id="UP001597541">
    <property type="component" value="Unassembled WGS sequence"/>
</dbReference>
<dbReference type="Pfam" id="PF10076">
    <property type="entry name" value="Phage_Mu_Gp48"/>
    <property type="match status" value="1"/>
</dbReference>
<sequence length="188" mass="20944">MSDFVITSDAGKDMIEELPAVYGSVLEVQVILQAEGTQFDQLQSDLDDQLAQRFVGSATWSIEDWEEEFGIVPAAGQPLEQRRAIIKAKMRGYGKFTGRLMKNVAMAYENGEIDVSFNPASSTFTIRFISTLGAPPNINDLQKAIAEIVPSHLLVSYSYRYLTINEVNSMTINEIENHPLSDFAPFLD</sequence>
<dbReference type="EMBL" id="JBHUME010000008">
    <property type="protein sequence ID" value="MFD2613530.1"/>
    <property type="molecule type" value="Genomic_DNA"/>
</dbReference>
<organism evidence="1 2">
    <name type="scientific">Paenibacillus gansuensis</name>
    <dbReference type="NCBI Taxonomy" id="306542"/>
    <lineage>
        <taxon>Bacteria</taxon>
        <taxon>Bacillati</taxon>
        <taxon>Bacillota</taxon>
        <taxon>Bacilli</taxon>
        <taxon>Bacillales</taxon>
        <taxon>Paenibacillaceae</taxon>
        <taxon>Paenibacillus</taxon>
    </lineage>
</organism>
<evidence type="ECO:0000313" key="1">
    <source>
        <dbReference type="EMBL" id="MFD2613530.1"/>
    </source>
</evidence>